<keyword evidence="3 7" id="KW-0175">Coiled coil</keyword>
<evidence type="ECO:0000256" key="3">
    <source>
        <dbReference type="ARBA" id="ARBA00023054"/>
    </source>
</evidence>
<dbReference type="Proteomes" id="UP001370490">
    <property type="component" value="Unassembled WGS sequence"/>
</dbReference>
<feature type="coiled-coil region" evidence="7">
    <location>
        <begin position="322"/>
        <end position="353"/>
    </location>
</feature>
<evidence type="ECO:0000256" key="1">
    <source>
        <dbReference type="ARBA" id="ARBA00004123"/>
    </source>
</evidence>
<evidence type="ECO:0000256" key="4">
    <source>
        <dbReference type="ARBA" id="ARBA00023125"/>
    </source>
</evidence>
<feature type="compositionally biased region" description="Acidic residues" evidence="8">
    <location>
        <begin position="80"/>
        <end position="106"/>
    </location>
</feature>
<protein>
    <submittedName>
        <fullName evidence="10">Myb/SANT-like DNA-binding domain 4</fullName>
    </submittedName>
</protein>
<feature type="compositionally biased region" description="Acidic residues" evidence="8">
    <location>
        <begin position="54"/>
        <end position="72"/>
    </location>
</feature>
<evidence type="ECO:0000256" key="8">
    <source>
        <dbReference type="SAM" id="MobiDB-lite"/>
    </source>
</evidence>
<evidence type="ECO:0000313" key="11">
    <source>
        <dbReference type="Proteomes" id="UP001370490"/>
    </source>
</evidence>
<reference evidence="10 11" key="1">
    <citation type="submission" date="2023-12" db="EMBL/GenBank/DDBJ databases">
        <title>A high-quality genome assembly for Dillenia turbinata (Dilleniales).</title>
        <authorList>
            <person name="Chanderbali A."/>
        </authorList>
    </citation>
    <scope>NUCLEOTIDE SEQUENCE [LARGE SCALE GENOMIC DNA]</scope>
    <source>
        <strain evidence="10">LSX21</strain>
        <tissue evidence="10">Leaf</tissue>
    </source>
</reference>
<dbReference type="EMBL" id="JBAMMX010000004">
    <property type="protein sequence ID" value="KAK6941544.1"/>
    <property type="molecule type" value="Genomic_DNA"/>
</dbReference>
<feature type="region of interest" description="Disordered" evidence="8">
    <location>
        <begin position="363"/>
        <end position="382"/>
    </location>
</feature>
<dbReference type="GO" id="GO:0000976">
    <property type="term" value="F:transcription cis-regulatory region binding"/>
    <property type="evidence" value="ECO:0007669"/>
    <property type="project" value="TreeGrafter"/>
</dbReference>
<evidence type="ECO:0000256" key="2">
    <source>
        <dbReference type="ARBA" id="ARBA00023015"/>
    </source>
</evidence>
<feature type="region of interest" description="Disordered" evidence="8">
    <location>
        <begin position="267"/>
        <end position="298"/>
    </location>
</feature>
<comment type="caution">
    <text evidence="10">The sequence shown here is derived from an EMBL/GenBank/DDBJ whole genome shotgun (WGS) entry which is preliminary data.</text>
</comment>
<evidence type="ECO:0000256" key="6">
    <source>
        <dbReference type="ARBA" id="ARBA00023242"/>
    </source>
</evidence>
<feature type="compositionally biased region" description="Acidic residues" evidence="8">
    <location>
        <begin position="277"/>
        <end position="291"/>
    </location>
</feature>
<dbReference type="InterPro" id="IPR044822">
    <property type="entry name" value="Myb_DNA-bind_4"/>
</dbReference>
<dbReference type="Pfam" id="PF13837">
    <property type="entry name" value="Myb_DNA-bind_4"/>
    <property type="match status" value="1"/>
</dbReference>
<dbReference type="PANTHER" id="PTHR31307:SF6">
    <property type="entry name" value="OS01G0718900 PROTEIN"/>
    <property type="match status" value="1"/>
</dbReference>
<keyword evidence="2" id="KW-0805">Transcription regulation</keyword>
<feature type="domain" description="Myb-like" evidence="9">
    <location>
        <begin position="148"/>
        <end position="205"/>
    </location>
</feature>
<dbReference type="PANTHER" id="PTHR31307">
    <property type="entry name" value="TRIHELIX TRANSCRIPTION FACTOR ASIL2"/>
    <property type="match status" value="1"/>
</dbReference>
<keyword evidence="11" id="KW-1185">Reference proteome</keyword>
<dbReference type="InterPro" id="IPR001005">
    <property type="entry name" value="SANT/Myb"/>
</dbReference>
<dbReference type="GO" id="GO:0005634">
    <property type="term" value="C:nucleus"/>
    <property type="evidence" value="ECO:0007669"/>
    <property type="project" value="UniProtKB-SubCell"/>
</dbReference>
<dbReference type="Gene3D" id="1.10.10.60">
    <property type="entry name" value="Homeodomain-like"/>
    <property type="match status" value="1"/>
</dbReference>
<organism evidence="10 11">
    <name type="scientific">Dillenia turbinata</name>
    <dbReference type="NCBI Taxonomy" id="194707"/>
    <lineage>
        <taxon>Eukaryota</taxon>
        <taxon>Viridiplantae</taxon>
        <taxon>Streptophyta</taxon>
        <taxon>Embryophyta</taxon>
        <taxon>Tracheophyta</taxon>
        <taxon>Spermatophyta</taxon>
        <taxon>Magnoliopsida</taxon>
        <taxon>eudicotyledons</taxon>
        <taxon>Gunneridae</taxon>
        <taxon>Pentapetalae</taxon>
        <taxon>Dilleniales</taxon>
        <taxon>Dilleniaceae</taxon>
        <taxon>Dillenia</taxon>
    </lineage>
</organism>
<dbReference type="PROSITE" id="PS50090">
    <property type="entry name" value="MYB_LIKE"/>
    <property type="match status" value="1"/>
</dbReference>
<accession>A0AAN8VWJ4</accession>
<keyword evidence="4 10" id="KW-0238">DNA-binding</keyword>
<keyword evidence="5" id="KW-0804">Transcription</keyword>
<sequence length="382" mass="44068">MDDTEDDARYPSKHYSSLNHHNSNYGSSSSASHRSKLPVRNVSSSYPRPIGPDYGEDYEDDDDDDDEDDELEQNGLGYNDFDDDDDDDDDENDDDDDDDDDDDYDGDVGRNRSGKKRKLKNLVSSYEFAPRIPKINPTGNTRNLLVDWSEQETFVLLDAWGDRYLQLGRKSLRSEDWNEVAEKVSQLSKNERTDIQCRNRLDTLKKKYKKEKEKVEEMGGNASKWVFFKKMDILMTPSPRQQYGLPCGVDSGEFVFMNPRVYLSRSNGLDEMKDSPGESEESEGDDDESDELLPKKKRSTVMVDDGSFKVLADSIQKFGEIYEKIENNKRQQMMELEKMRMDFQRDLEMQKKQILERAQAEIAKIRQGDDDDTDVSAENLSG</sequence>
<keyword evidence="6" id="KW-0539">Nucleus</keyword>
<feature type="compositionally biased region" description="Low complexity" evidence="8">
    <location>
        <begin position="13"/>
        <end position="32"/>
    </location>
</feature>
<dbReference type="InterPro" id="IPR044823">
    <property type="entry name" value="ASIL1/2-like"/>
</dbReference>
<evidence type="ECO:0000256" key="7">
    <source>
        <dbReference type="SAM" id="Coils"/>
    </source>
</evidence>
<name>A0AAN8VWJ4_9MAGN</name>
<feature type="region of interest" description="Disordered" evidence="8">
    <location>
        <begin position="1"/>
        <end position="116"/>
    </location>
</feature>
<gene>
    <name evidence="10" type="ORF">RJ641_026921</name>
</gene>
<proteinExistence type="predicted"/>
<dbReference type="FunFam" id="1.10.10.60:FF:000104">
    <property type="entry name" value="trihelix transcription factor ASIL2"/>
    <property type="match status" value="1"/>
</dbReference>
<evidence type="ECO:0000313" key="10">
    <source>
        <dbReference type="EMBL" id="KAK6941544.1"/>
    </source>
</evidence>
<dbReference type="AlphaFoldDB" id="A0AAN8VWJ4"/>
<comment type="subcellular location">
    <subcellularLocation>
        <location evidence="1">Nucleus</location>
    </subcellularLocation>
</comment>
<evidence type="ECO:0000259" key="9">
    <source>
        <dbReference type="PROSITE" id="PS50090"/>
    </source>
</evidence>
<evidence type="ECO:0000256" key="5">
    <source>
        <dbReference type="ARBA" id="ARBA00023163"/>
    </source>
</evidence>